<keyword evidence="2" id="KW-0699">rRNA-binding</keyword>
<dbReference type="GO" id="GO:0019843">
    <property type="term" value="F:rRNA binding"/>
    <property type="evidence" value="ECO:0007669"/>
    <property type="project" value="UniProtKB-KW"/>
</dbReference>
<dbReference type="FunFam" id="3.10.290.10:FF:000002">
    <property type="entry name" value="40S ribosomal protein S4"/>
    <property type="match status" value="1"/>
</dbReference>
<organism evidence="8 9">
    <name type="scientific">Pyrus ussuriensis x Pyrus communis</name>
    <dbReference type="NCBI Taxonomy" id="2448454"/>
    <lineage>
        <taxon>Eukaryota</taxon>
        <taxon>Viridiplantae</taxon>
        <taxon>Streptophyta</taxon>
        <taxon>Embryophyta</taxon>
        <taxon>Tracheophyta</taxon>
        <taxon>Spermatophyta</taxon>
        <taxon>Magnoliopsida</taxon>
        <taxon>eudicotyledons</taxon>
        <taxon>Gunneridae</taxon>
        <taxon>Pentapetalae</taxon>
        <taxon>rosids</taxon>
        <taxon>fabids</taxon>
        <taxon>Rosales</taxon>
        <taxon>Rosaceae</taxon>
        <taxon>Amygdaloideae</taxon>
        <taxon>Maleae</taxon>
        <taxon>Pyrus</taxon>
    </lineage>
</organism>
<keyword evidence="3" id="KW-0694">RNA-binding</keyword>
<comment type="similarity">
    <text evidence="1">Belongs to the eukaryotic ribosomal protein eS4 family.</text>
</comment>
<name>A0A5N5EZM1_9ROSA</name>
<dbReference type="PIRSF" id="PIRSF002116">
    <property type="entry name" value="Ribosomal_S4"/>
    <property type="match status" value="1"/>
</dbReference>
<dbReference type="FunFam" id="2.30.30.30:FF:000005">
    <property type="entry name" value="40S ribosomal protein S4"/>
    <property type="match status" value="1"/>
</dbReference>
<reference evidence="9" key="2">
    <citation type="submission" date="2019-10" db="EMBL/GenBank/DDBJ databases">
        <title>A de novo genome assembly of a pear dwarfing rootstock.</title>
        <authorList>
            <person name="Wang F."/>
            <person name="Wang J."/>
            <person name="Li S."/>
            <person name="Zhang Y."/>
            <person name="Fang M."/>
            <person name="Ma L."/>
            <person name="Zhao Y."/>
            <person name="Jiang S."/>
        </authorList>
    </citation>
    <scope>NUCLEOTIDE SEQUENCE [LARGE SCALE GENOMIC DNA]</scope>
</reference>
<keyword evidence="9" id="KW-1185">Reference proteome</keyword>
<dbReference type="SMART" id="SM00739">
    <property type="entry name" value="KOW"/>
    <property type="match status" value="1"/>
</dbReference>
<evidence type="ECO:0000256" key="6">
    <source>
        <dbReference type="SAM" id="Phobius"/>
    </source>
</evidence>
<evidence type="ECO:0000256" key="3">
    <source>
        <dbReference type="ARBA" id="ARBA00022884"/>
    </source>
</evidence>
<dbReference type="InterPro" id="IPR013845">
    <property type="entry name" value="Ribosomal_eS4_central_region"/>
</dbReference>
<dbReference type="Gene3D" id="2.30.30.30">
    <property type="match status" value="1"/>
</dbReference>
<dbReference type="Pfam" id="PF00900">
    <property type="entry name" value="Ribosomal_S4e"/>
    <property type="match status" value="1"/>
</dbReference>
<dbReference type="CDD" id="cd06087">
    <property type="entry name" value="KOW_RPS4"/>
    <property type="match status" value="1"/>
</dbReference>
<dbReference type="AlphaFoldDB" id="A0A5N5EZM1"/>
<keyword evidence="6" id="KW-0472">Membrane</keyword>
<dbReference type="Gene3D" id="2.40.50.740">
    <property type="match status" value="1"/>
</dbReference>
<dbReference type="Pfam" id="PF16121">
    <property type="entry name" value="40S_S4_C"/>
    <property type="match status" value="1"/>
</dbReference>
<keyword evidence="6" id="KW-0812">Transmembrane</keyword>
<sequence>ARGLKKHLKRLNAPKHWMLDKLGGAFAPKPSSGPHKSRECLPLVIILRNRLKYALTYREVISILMQRHVLVDGKVRTDKTYPSGFMGMFILSFIARLMLFQSPKQMRISVSFMTQRVGSVSTQSGTKRQRTGFSLQFKLCKVRSVQFGQKGIPYINTYDGRTIRYPDPLIKANDTIKLDLEANKITDFIKFDVGNVVMVTGGRNRGRVGVIKNREKHKGSFETIHVQDATGHEFATRLGNVFTIGKGTKPWVSLPKGKGIKLTIIEEAKKRQAAQQAATA</sequence>
<dbReference type="InterPro" id="IPR032277">
    <property type="entry name" value="Ribosomal_eS4_C"/>
</dbReference>
<dbReference type="Pfam" id="PF08071">
    <property type="entry name" value="RS4NT"/>
    <property type="match status" value="1"/>
</dbReference>
<dbReference type="InterPro" id="IPR036986">
    <property type="entry name" value="S4_RNA-bd_sf"/>
</dbReference>
<gene>
    <name evidence="8" type="ORF">D8674_031788</name>
</gene>
<dbReference type="InterPro" id="IPR038237">
    <property type="entry name" value="Ribosomal_eS4_central_sf"/>
</dbReference>
<dbReference type="InterPro" id="IPR000876">
    <property type="entry name" value="Ribosomal_eS4"/>
</dbReference>
<dbReference type="FunFam" id="2.40.50.740:FF:000001">
    <property type="entry name" value="40S ribosomal protein S4"/>
    <property type="match status" value="1"/>
</dbReference>
<dbReference type="PANTHER" id="PTHR11581:SF0">
    <property type="entry name" value="SMALL RIBOSOMAL SUBUNIT PROTEIN ES4"/>
    <property type="match status" value="1"/>
</dbReference>
<dbReference type="Proteomes" id="UP000327157">
    <property type="component" value="Chromosome 7"/>
</dbReference>
<evidence type="ECO:0000256" key="1">
    <source>
        <dbReference type="ARBA" id="ARBA00007500"/>
    </source>
</evidence>
<evidence type="ECO:0000313" key="8">
    <source>
        <dbReference type="EMBL" id="KAB2596338.1"/>
    </source>
</evidence>
<evidence type="ECO:0000256" key="5">
    <source>
        <dbReference type="ARBA" id="ARBA00023274"/>
    </source>
</evidence>
<dbReference type="InterPro" id="IPR041982">
    <property type="entry name" value="Ribosomal_eS4_KOW"/>
</dbReference>
<evidence type="ECO:0000256" key="4">
    <source>
        <dbReference type="ARBA" id="ARBA00022980"/>
    </source>
</evidence>
<reference evidence="8 9" key="1">
    <citation type="submission" date="2019-09" db="EMBL/GenBank/DDBJ databases">
        <authorList>
            <person name="Ou C."/>
        </authorList>
    </citation>
    <scope>NUCLEOTIDE SEQUENCE [LARGE SCALE GENOMIC DNA]</scope>
    <source>
        <strain evidence="8">S2</strain>
        <tissue evidence="8">Leaf</tissue>
    </source>
</reference>
<dbReference type="GO" id="GO:0022627">
    <property type="term" value="C:cytosolic small ribosomal subunit"/>
    <property type="evidence" value="ECO:0007669"/>
    <property type="project" value="TreeGrafter"/>
</dbReference>
<dbReference type="GO" id="GO:0003735">
    <property type="term" value="F:structural constituent of ribosome"/>
    <property type="evidence" value="ECO:0007669"/>
    <property type="project" value="InterPro"/>
</dbReference>
<comment type="caution">
    <text evidence="8">The sequence shown here is derived from an EMBL/GenBank/DDBJ whole genome shotgun (WGS) entry which is preliminary data.</text>
</comment>
<reference evidence="8 9" key="3">
    <citation type="submission" date="2019-11" db="EMBL/GenBank/DDBJ databases">
        <title>A de novo genome assembly of a pear dwarfing rootstock.</title>
        <authorList>
            <person name="Wang F."/>
            <person name="Wang J."/>
            <person name="Li S."/>
            <person name="Zhang Y."/>
            <person name="Fang M."/>
            <person name="Ma L."/>
            <person name="Zhao Y."/>
            <person name="Jiang S."/>
        </authorList>
    </citation>
    <scope>NUCLEOTIDE SEQUENCE [LARGE SCALE GENOMIC DNA]</scope>
    <source>
        <strain evidence="8">S2</strain>
        <tissue evidence="8">Leaf</tissue>
    </source>
</reference>
<dbReference type="GO" id="GO:0006412">
    <property type="term" value="P:translation"/>
    <property type="evidence" value="ECO:0007669"/>
    <property type="project" value="InterPro"/>
</dbReference>
<dbReference type="OrthoDB" id="504298at2759"/>
<dbReference type="InterPro" id="IPR013843">
    <property type="entry name" value="Ribosomal_eS4_N"/>
</dbReference>
<feature type="domain" description="KOW" evidence="7">
    <location>
        <begin position="190"/>
        <end position="217"/>
    </location>
</feature>
<protein>
    <submittedName>
        <fullName evidence="8">40S ribosomal protein S4-3</fullName>
    </submittedName>
</protein>
<dbReference type="PANTHER" id="PTHR11581">
    <property type="entry name" value="30S/40S RIBOSOMAL PROTEIN S4"/>
    <property type="match status" value="1"/>
</dbReference>
<dbReference type="PROSITE" id="PS00528">
    <property type="entry name" value="RIBOSOMAL_S4E"/>
    <property type="match status" value="1"/>
</dbReference>
<proteinExistence type="inferred from homology"/>
<dbReference type="InterPro" id="IPR018199">
    <property type="entry name" value="Ribosomal_eS4_N_CS"/>
</dbReference>
<dbReference type="Pfam" id="PF00467">
    <property type="entry name" value="KOW"/>
    <property type="match status" value="1"/>
</dbReference>
<keyword evidence="5" id="KW-0687">Ribonucleoprotein</keyword>
<dbReference type="InterPro" id="IPR005824">
    <property type="entry name" value="KOW"/>
</dbReference>
<feature type="non-terminal residue" evidence="8">
    <location>
        <position position="1"/>
    </location>
</feature>
<evidence type="ECO:0000259" key="7">
    <source>
        <dbReference type="SMART" id="SM00739"/>
    </source>
</evidence>
<evidence type="ECO:0000256" key="2">
    <source>
        <dbReference type="ARBA" id="ARBA00022730"/>
    </source>
</evidence>
<evidence type="ECO:0000313" key="9">
    <source>
        <dbReference type="Proteomes" id="UP000327157"/>
    </source>
</evidence>
<accession>A0A5N5EZM1</accession>
<keyword evidence="4 8" id="KW-0689">Ribosomal protein</keyword>
<feature type="transmembrane region" description="Helical" evidence="6">
    <location>
        <begin position="80"/>
        <end position="99"/>
    </location>
</feature>
<dbReference type="EMBL" id="SMOL01000781">
    <property type="protein sequence ID" value="KAB2596338.1"/>
    <property type="molecule type" value="Genomic_DNA"/>
</dbReference>
<keyword evidence="6" id="KW-1133">Transmembrane helix</keyword>
<dbReference type="InterPro" id="IPR014722">
    <property type="entry name" value="Rib_uL2_dom2"/>
</dbReference>
<dbReference type="Gene3D" id="3.10.290.10">
    <property type="entry name" value="RNA-binding S4 domain"/>
    <property type="match status" value="1"/>
</dbReference>